<keyword evidence="3" id="KW-1185">Reference proteome</keyword>
<feature type="region of interest" description="Disordered" evidence="1">
    <location>
        <begin position="1"/>
        <end position="24"/>
    </location>
</feature>
<evidence type="ECO:0000313" key="3">
    <source>
        <dbReference type="Proteomes" id="UP000324222"/>
    </source>
</evidence>
<name>A0A5B7JW03_PORTR</name>
<accession>A0A5B7JW03</accession>
<proteinExistence type="predicted"/>
<dbReference type="Proteomes" id="UP000324222">
    <property type="component" value="Unassembled WGS sequence"/>
</dbReference>
<dbReference type="AlphaFoldDB" id="A0A5B7JW03"/>
<evidence type="ECO:0000256" key="1">
    <source>
        <dbReference type="SAM" id="MobiDB-lite"/>
    </source>
</evidence>
<comment type="caution">
    <text evidence="2">The sequence shown here is derived from an EMBL/GenBank/DDBJ whole genome shotgun (WGS) entry which is preliminary data.</text>
</comment>
<sequence>MSIKGLLYNPPFNGSQAGTESVPDWLSQKREDYNTNNWMQLPATLPASLEMQ</sequence>
<reference evidence="2 3" key="1">
    <citation type="submission" date="2019-05" db="EMBL/GenBank/DDBJ databases">
        <title>Another draft genome of Portunus trituberculatus and its Hox gene families provides insights of decapod evolution.</title>
        <authorList>
            <person name="Jeong J.-H."/>
            <person name="Song I."/>
            <person name="Kim S."/>
            <person name="Choi T."/>
            <person name="Kim D."/>
            <person name="Ryu S."/>
            <person name="Kim W."/>
        </authorList>
    </citation>
    <scope>NUCLEOTIDE SEQUENCE [LARGE SCALE GENOMIC DNA]</scope>
    <source>
        <tissue evidence="2">Muscle</tissue>
    </source>
</reference>
<evidence type="ECO:0000313" key="2">
    <source>
        <dbReference type="EMBL" id="MPD02182.1"/>
    </source>
</evidence>
<dbReference type="EMBL" id="VSRR010130272">
    <property type="protein sequence ID" value="MPD02182.1"/>
    <property type="molecule type" value="Genomic_DNA"/>
</dbReference>
<protein>
    <submittedName>
        <fullName evidence="2">Uncharacterized protein</fullName>
    </submittedName>
</protein>
<gene>
    <name evidence="2" type="ORF">E2C01_097743</name>
</gene>
<organism evidence="2 3">
    <name type="scientific">Portunus trituberculatus</name>
    <name type="common">Swimming crab</name>
    <name type="synonym">Neptunus trituberculatus</name>
    <dbReference type="NCBI Taxonomy" id="210409"/>
    <lineage>
        <taxon>Eukaryota</taxon>
        <taxon>Metazoa</taxon>
        <taxon>Ecdysozoa</taxon>
        <taxon>Arthropoda</taxon>
        <taxon>Crustacea</taxon>
        <taxon>Multicrustacea</taxon>
        <taxon>Malacostraca</taxon>
        <taxon>Eumalacostraca</taxon>
        <taxon>Eucarida</taxon>
        <taxon>Decapoda</taxon>
        <taxon>Pleocyemata</taxon>
        <taxon>Brachyura</taxon>
        <taxon>Eubrachyura</taxon>
        <taxon>Portunoidea</taxon>
        <taxon>Portunidae</taxon>
        <taxon>Portuninae</taxon>
        <taxon>Portunus</taxon>
    </lineage>
</organism>